<dbReference type="InterPro" id="IPR008630">
    <property type="entry name" value="Glyco_trans_34"/>
</dbReference>
<feature type="transmembrane region" description="Helical" evidence="5">
    <location>
        <begin position="120"/>
        <end position="137"/>
    </location>
</feature>
<dbReference type="AlphaFoldDB" id="A0ABD1ZB28"/>
<evidence type="ECO:0000256" key="1">
    <source>
        <dbReference type="ARBA" id="ARBA00004323"/>
    </source>
</evidence>
<organism evidence="6 7">
    <name type="scientific">Riccia fluitans</name>
    <dbReference type="NCBI Taxonomy" id="41844"/>
    <lineage>
        <taxon>Eukaryota</taxon>
        <taxon>Viridiplantae</taxon>
        <taxon>Streptophyta</taxon>
        <taxon>Embryophyta</taxon>
        <taxon>Marchantiophyta</taxon>
        <taxon>Marchantiopsida</taxon>
        <taxon>Marchantiidae</taxon>
        <taxon>Marchantiales</taxon>
        <taxon>Ricciaceae</taxon>
        <taxon>Riccia</taxon>
    </lineage>
</organism>
<evidence type="ECO:0000256" key="2">
    <source>
        <dbReference type="ARBA" id="ARBA00005664"/>
    </source>
</evidence>
<keyword evidence="5" id="KW-0812">Transmembrane</keyword>
<keyword evidence="7" id="KW-1185">Reference proteome</keyword>
<comment type="similarity">
    <text evidence="2">Belongs to the glycosyltransferase 34 family.</text>
</comment>
<dbReference type="GO" id="GO:0016757">
    <property type="term" value="F:glycosyltransferase activity"/>
    <property type="evidence" value="ECO:0007669"/>
    <property type="project" value="UniProtKB-KW"/>
</dbReference>
<evidence type="ECO:0000313" key="6">
    <source>
        <dbReference type="EMBL" id="KAL2644604.1"/>
    </source>
</evidence>
<dbReference type="Proteomes" id="UP001605036">
    <property type="component" value="Unassembled WGS sequence"/>
</dbReference>
<evidence type="ECO:0000256" key="5">
    <source>
        <dbReference type="SAM" id="Phobius"/>
    </source>
</evidence>
<comment type="subcellular location">
    <subcellularLocation>
        <location evidence="1">Golgi apparatus membrane</location>
        <topology evidence="1">Single-pass type II membrane protein</topology>
    </subcellularLocation>
</comment>
<keyword evidence="5" id="KW-1133">Transmembrane helix</keyword>
<evidence type="ECO:0000256" key="3">
    <source>
        <dbReference type="ARBA" id="ARBA00022676"/>
    </source>
</evidence>
<gene>
    <name evidence="6" type="ORF">R1flu_012191</name>
</gene>
<dbReference type="Pfam" id="PF05637">
    <property type="entry name" value="Glyco_transf_34"/>
    <property type="match status" value="1"/>
</dbReference>
<dbReference type="EMBL" id="JBHFFA010000002">
    <property type="protein sequence ID" value="KAL2644604.1"/>
    <property type="molecule type" value="Genomic_DNA"/>
</dbReference>
<proteinExistence type="inferred from homology"/>
<name>A0ABD1ZB28_9MARC</name>
<accession>A0ABD1ZB28</accession>
<sequence length="510" mass="57845">MGASPALANGNGSSSKSSHAAAWSFLLFHRSCPEGRACVRRKELIPRSVCRDFIRRAYKLLVTMKRTTSTSTHDAPDYKAPVVKEHKVPIETSKLWVPDPLATTARADDDVRRKAPEMKFMYVVSGVMTVLVIWGVIREVSYRFPLVLYGPGNPVTVERDVLVEKVHVTAANVGTVHFKDDPITSRTGRKDARRFLQKYPFSLGPKITDWDQQRQDYAASIEAAGSPKKKSEIFLVSGQQPTSCPNAMGDHYYLKFFKNRVDYCRLHGITNHLYNMADIDEGVNHAWKKLPVLRALMLKHRNVEWFLWIDGDALITNMNYEVPLDRYKKHNFVVHGSKDLVYEKKQASGLSTASFLIRNCQWSLDFLEAWATMADKEFEQKWGVFLSEHLTDRPQDQPAEDQSAAVYTLAKDPTKWSSKVYLEKDMSRFWKDTDLSALKDSPELTPPFVTHFAGCRSCTAPAGDAKVARCQAGMEKAFNFADNQVLARYGYSHSDLSSYIVKPLRTVTKQ</sequence>
<comment type="caution">
    <text evidence="6">The sequence shown here is derived from an EMBL/GenBank/DDBJ whole genome shotgun (WGS) entry which is preliminary data.</text>
</comment>
<dbReference type="GO" id="GO:0000139">
    <property type="term" value="C:Golgi membrane"/>
    <property type="evidence" value="ECO:0007669"/>
    <property type="project" value="UniProtKB-SubCell"/>
</dbReference>
<evidence type="ECO:0000256" key="4">
    <source>
        <dbReference type="ARBA" id="ARBA00022679"/>
    </source>
</evidence>
<keyword evidence="5" id="KW-0472">Membrane</keyword>
<protein>
    <submittedName>
        <fullName evidence="6">Uncharacterized protein</fullName>
    </submittedName>
</protein>
<dbReference type="Gene3D" id="3.90.550.10">
    <property type="entry name" value="Spore Coat Polysaccharide Biosynthesis Protein SpsA, Chain A"/>
    <property type="match status" value="1"/>
</dbReference>
<keyword evidence="3" id="KW-0328">Glycosyltransferase</keyword>
<dbReference type="PANTHER" id="PTHR31311:SF44">
    <property type="entry name" value="GLYCOSYLTRANSFERASE 2-RELATED"/>
    <property type="match status" value="1"/>
</dbReference>
<reference evidence="6 7" key="1">
    <citation type="submission" date="2024-09" db="EMBL/GenBank/DDBJ databases">
        <title>Chromosome-scale assembly of Riccia fluitans.</title>
        <authorList>
            <person name="Paukszto L."/>
            <person name="Sawicki J."/>
            <person name="Karawczyk K."/>
            <person name="Piernik-Szablinska J."/>
            <person name="Szczecinska M."/>
            <person name="Mazdziarz M."/>
        </authorList>
    </citation>
    <scope>NUCLEOTIDE SEQUENCE [LARGE SCALE GENOMIC DNA]</scope>
    <source>
        <strain evidence="6">Rf_01</strain>
        <tissue evidence="6">Aerial parts of the thallus</tissue>
    </source>
</reference>
<evidence type="ECO:0000313" key="7">
    <source>
        <dbReference type="Proteomes" id="UP001605036"/>
    </source>
</evidence>
<dbReference type="InterPro" id="IPR029044">
    <property type="entry name" value="Nucleotide-diphossugar_trans"/>
</dbReference>
<dbReference type="PANTHER" id="PTHR31311">
    <property type="entry name" value="XYLOGLUCAN 6-XYLOSYLTRANSFERASE 5-RELATED-RELATED"/>
    <property type="match status" value="1"/>
</dbReference>
<keyword evidence="4" id="KW-0808">Transferase</keyword>